<dbReference type="RefSeq" id="XP_009167560.1">
    <property type="nucleotide sequence ID" value="XM_009169296.1"/>
</dbReference>
<sequence length="394" mass="43745">MVYNYTKPRGPVAAMYNSPGPCYQLPPLVGYPDHDTRSTHVREPQWSLGIKHKQETVDSSPGPCYNPDSKILNTGKAFSPQFSLSSRQKEAEKSLTPGPGAYVPEKCDPQVFPKHPAYSLSSRHKGLRFDDIPGPNIYTVDPMLGRTVRSQKPSAPSYSISGRRKRSMSCETPGAGAYKITAMNVYKEAPPAYSLSARTQLPRDAGRKPGPGAYSPETTSWNTFWCLVIERAPYKLICFMRALYVNSCARARIHDKLSPESTMSSDVGKGYPISHFVFNFFIDMLLETFLFASETSEVEMLHGHLLTDIECADDIALLGSDPPKMQRILNNPNNSVLRFGMRFTPEKREVMLHDWVESNPNLTITSEPMDVVHTFVCLGSFTGSGGLTGDENTS</sequence>
<organism evidence="2 3">
    <name type="scientific">Opisthorchis viverrini</name>
    <name type="common">Southeast Asian liver fluke</name>
    <dbReference type="NCBI Taxonomy" id="6198"/>
    <lineage>
        <taxon>Eukaryota</taxon>
        <taxon>Metazoa</taxon>
        <taxon>Spiralia</taxon>
        <taxon>Lophotrochozoa</taxon>
        <taxon>Platyhelminthes</taxon>
        <taxon>Trematoda</taxon>
        <taxon>Digenea</taxon>
        <taxon>Opisthorchiida</taxon>
        <taxon>Opisthorchiata</taxon>
        <taxon>Opisthorchiidae</taxon>
        <taxon>Opisthorchis</taxon>
    </lineage>
</organism>
<dbReference type="Pfam" id="PF07004">
    <property type="entry name" value="SHIPPO-rpt"/>
    <property type="match status" value="5"/>
</dbReference>
<evidence type="ECO:0008006" key="4">
    <source>
        <dbReference type="Google" id="ProtNLM"/>
    </source>
</evidence>
<dbReference type="AlphaFoldDB" id="A0A074ZS78"/>
<feature type="region of interest" description="Disordered" evidence="1">
    <location>
        <begin position="148"/>
        <end position="167"/>
    </location>
</feature>
<dbReference type="KEGG" id="ovi:T265_04532"/>
<dbReference type="GeneID" id="20318714"/>
<protein>
    <recommendedName>
        <fullName evidence="4">Reverse transcriptase domain-containing protein</fullName>
    </recommendedName>
</protein>
<feature type="region of interest" description="Disordered" evidence="1">
    <location>
        <begin position="82"/>
        <end position="102"/>
    </location>
</feature>
<evidence type="ECO:0000313" key="2">
    <source>
        <dbReference type="EMBL" id="KER28657.1"/>
    </source>
</evidence>
<dbReference type="STRING" id="6198.A0A074ZS78"/>
<evidence type="ECO:0000256" key="1">
    <source>
        <dbReference type="SAM" id="MobiDB-lite"/>
    </source>
</evidence>
<evidence type="ECO:0000313" key="3">
    <source>
        <dbReference type="Proteomes" id="UP000054324"/>
    </source>
</evidence>
<proteinExistence type="predicted"/>
<dbReference type="EMBL" id="KL596694">
    <property type="protein sequence ID" value="KER28657.1"/>
    <property type="molecule type" value="Genomic_DNA"/>
</dbReference>
<reference evidence="2 3" key="1">
    <citation type="submission" date="2013-11" db="EMBL/GenBank/DDBJ databases">
        <title>Opisthorchis viverrini - life in the bile duct.</title>
        <authorList>
            <person name="Young N.D."/>
            <person name="Nagarajan N."/>
            <person name="Lin S.J."/>
            <person name="Korhonen P.K."/>
            <person name="Jex A.R."/>
            <person name="Hall R.S."/>
            <person name="Safavi-Hemami H."/>
            <person name="Kaewkong W."/>
            <person name="Bertrand D."/>
            <person name="Gao S."/>
            <person name="Seet Q."/>
            <person name="Wongkham S."/>
            <person name="Teh B.T."/>
            <person name="Wongkham C."/>
            <person name="Intapan P.M."/>
            <person name="Maleewong W."/>
            <person name="Yang X."/>
            <person name="Hu M."/>
            <person name="Wang Z."/>
            <person name="Hofmann A."/>
            <person name="Sternberg P.W."/>
            <person name="Tan P."/>
            <person name="Wang J."/>
            <person name="Gasser R.B."/>
        </authorList>
    </citation>
    <scope>NUCLEOTIDE SEQUENCE [LARGE SCALE GENOMIC DNA]</scope>
</reference>
<dbReference type="PANTHER" id="PTHR21580">
    <property type="entry name" value="SHIPPO-1-RELATED"/>
    <property type="match status" value="1"/>
</dbReference>
<feature type="compositionally biased region" description="Polar residues" evidence="1">
    <location>
        <begin position="148"/>
        <end position="160"/>
    </location>
</feature>
<dbReference type="Proteomes" id="UP000054324">
    <property type="component" value="Unassembled WGS sequence"/>
</dbReference>
<dbReference type="GO" id="GO:0005856">
    <property type="term" value="C:cytoskeleton"/>
    <property type="evidence" value="ECO:0007669"/>
    <property type="project" value="TreeGrafter"/>
</dbReference>
<dbReference type="InterPro" id="IPR010736">
    <property type="entry name" value="SHIPPO-rpt"/>
</dbReference>
<dbReference type="CTD" id="20318714"/>
<accession>A0A074ZS78</accession>
<dbReference type="OrthoDB" id="429991at2759"/>
<keyword evidence="3" id="KW-1185">Reference proteome</keyword>
<dbReference type="PANTHER" id="PTHR21580:SF28">
    <property type="entry name" value="BOREALIN N-TERMINAL DOMAIN-CONTAINING PROTEIN-RELATED"/>
    <property type="match status" value="1"/>
</dbReference>
<name>A0A074ZS78_OPIVI</name>
<dbReference type="InterPro" id="IPR051291">
    <property type="entry name" value="CIMAP"/>
</dbReference>
<gene>
    <name evidence="2" type="ORF">T265_04532</name>
</gene>